<sequence>MNLDKQNSLSDSNICAAEYSDDSQDDQIRPKQKSISLENLLKYKGLNTHFHIPITKARQRNFLRGRIGANSLLGSNELDRMCPNREITIFVGTWNMNGHSPPKELNDFVLPVSMEHVPDILCFGTQESSSERFEWEVSLQETIGPSHLLLHSVSLGTLHLATFIRRDLIWYVSIPEDSSLSVRPGSAYRTKGAIATSFMIFGTSFLFVTAHLRAHEKKLNARVSDVKKIIYSMDLPKILPCKNKCHDITQNFDYVFWFGDLNFRLATPRAKVLEWLSKTSFPLPAHLPHGYMHHDQLCSVLSNGAAFRGFCEAKITFPPTYKYDPGTQQFDSYSKHRKPAYTDRILYKQKRQFSGISENPPLQCLIYDSVPSITTSDHKPVWGVFKAHLRPGPNTIPLSAGLFNREVYLEGLRRRATTLNSIKDNASICSLQ</sequence>
<dbReference type="GO" id="GO:0005929">
    <property type="term" value="C:cilium"/>
    <property type="evidence" value="ECO:0007669"/>
    <property type="project" value="UniProtKB-SubCell"/>
</dbReference>
<dbReference type="SUPFAM" id="SSF56219">
    <property type="entry name" value="DNase I-like"/>
    <property type="match status" value="1"/>
</dbReference>
<reference evidence="8" key="1">
    <citation type="submission" date="2022-01" db="EMBL/GenBank/DDBJ databases">
        <authorList>
            <person name="King R."/>
        </authorList>
    </citation>
    <scope>NUCLEOTIDE SEQUENCE</scope>
</reference>
<protein>
    <recommendedName>
        <fullName evidence="2">phosphoinositide 5-phosphatase</fullName>
        <ecNumber evidence="2">3.1.3.36</ecNumber>
    </recommendedName>
    <alternativeName>
        <fullName evidence="6">Phosphatidylinositol 4,5-bisphosphate 5-phosphatase</fullName>
    </alternativeName>
</protein>
<dbReference type="OrthoDB" id="2248459at2759"/>
<dbReference type="EMBL" id="OV651820">
    <property type="protein sequence ID" value="CAH1114292.1"/>
    <property type="molecule type" value="Genomic_DNA"/>
</dbReference>
<proteinExistence type="predicted"/>
<feature type="domain" description="Inositol polyphosphate-related phosphatase" evidence="7">
    <location>
        <begin position="85"/>
        <end position="393"/>
    </location>
</feature>
<dbReference type="PANTHER" id="PTHR47039:SF1">
    <property type="entry name" value="INOSITOL POLYPHOSPHATE 5-PHOSPHATASE E"/>
    <property type="match status" value="1"/>
</dbReference>
<evidence type="ECO:0000256" key="4">
    <source>
        <dbReference type="ARBA" id="ARBA00023098"/>
    </source>
</evidence>
<evidence type="ECO:0000256" key="3">
    <source>
        <dbReference type="ARBA" id="ARBA00022801"/>
    </source>
</evidence>
<dbReference type="Proteomes" id="UP001153636">
    <property type="component" value="Chromosome 8"/>
</dbReference>
<keyword evidence="9" id="KW-1185">Reference proteome</keyword>
<dbReference type="PANTHER" id="PTHR47039">
    <property type="entry name" value="INOSITOL POLYPHOSPHATE 5-PHOSPHATASE E"/>
    <property type="match status" value="1"/>
</dbReference>
<dbReference type="InterPro" id="IPR053321">
    <property type="entry name" value="IPP-5-Phosphatase_Type_IV"/>
</dbReference>
<comment type="subcellular location">
    <subcellularLocation>
        <location evidence="1">Cell projection</location>
        <location evidence="1">Cilium</location>
    </subcellularLocation>
</comment>
<keyword evidence="5" id="KW-0966">Cell projection</keyword>
<dbReference type="GO" id="GO:0046856">
    <property type="term" value="P:phosphatidylinositol dephosphorylation"/>
    <property type="evidence" value="ECO:0007669"/>
    <property type="project" value="InterPro"/>
</dbReference>
<keyword evidence="3" id="KW-0378">Hydrolase</keyword>
<dbReference type="Gene3D" id="3.60.10.10">
    <property type="entry name" value="Endonuclease/exonuclease/phosphatase"/>
    <property type="match status" value="1"/>
</dbReference>
<dbReference type="GO" id="GO:0004439">
    <property type="term" value="F:phosphatidylinositol-4,5-bisphosphate 5-phosphatase activity"/>
    <property type="evidence" value="ECO:0007669"/>
    <property type="project" value="UniProtKB-EC"/>
</dbReference>
<dbReference type="SMART" id="SM00128">
    <property type="entry name" value="IPPc"/>
    <property type="match status" value="1"/>
</dbReference>
<dbReference type="Pfam" id="PF22669">
    <property type="entry name" value="Exo_endo_phos2"/>
    <property type="match status" value="1"/>
</dbReference>
<evidence type="ECO:0000313" key="9">
    <source>
        <dbReference type="Proteomes" id="UP001153636"/>
    </source>
</evidence>
<evidence type="ECO:0000313" key="8">
    <source>
        <dbReference type="EMBL" id="CAH1114292.1"/>
    </source>
</evidence>
<keyword evidence="4" id="KW-0443">Lipid metabolism</keyword>
<evidence type="ECO:0000256" key="1">
    <source>
        <dbReference type="ARBA" id="ARBA00004138"/>
    </source>
</evidence>
<dbReference type="FunFam" id="3.60.10.10:FF:000039">
    <property type="entry name" value="72 kDa inositol polyphosphate 5-phosphatase"/>
    <property type="match status" value="1"/>
</dbReference>
<dbReference type="InterPro" id="IPR000300">
    <property type="entry name" value="IPPc"/>
</dbReference>
<evidence type="ECO:0000256" key="5">
    <source>
        <dbReference type="ARBA" id="ARBA00023273"/>
    </source>
</evidence>
<dbReference type="AlphaFoldDB" id="A0A9P0GKE0"/>
<evidence type="ECO:0000259" key="7">
    <source>
        <dbReference type="SMART" id="SM00128"/>
    </source>
</evidence>
<gene>
    <name evidence="8" type="ORF">PSYICH_LOCUS14564</name>
</gene>
<organism evidence="8 9">
    <name type="scientific">Psylliodes chrysocephalus</name>
    <dbReference type="NCBI Taxonomy" id="3402493"/>
    <lineage>
        <taxon>Eukaryota</taxon>
        <taxon>Metazoa</taxon>
        <taxon>Ecdysozoa</taxon>
        <taxon>Arthropoda</taxon>
        <taxon>Hexapoda</taxon>
        <taxon>Insecta</taxon>
        <taxon>Pterygota</taxon>
        <taxon>Neoptera</taxon>
        <taxon>Endopterygota</taxon>
        <taxon>Coleoptera</taxon>
        <taxon>Polyphaga</taxon>
        <taxon>Cucujiformia</taxon>
        <taxon>Chrysomeloidea</taxon>
        <taxon>Chrysomelidae</taxon>
        <taxon>Galerucinae</taxon>
        <taxon>Alticini</taxon>
        <taxon>Psylliodes</taxon>
    </lineage>
</organism>
<dbReference type="InterPro" id="IPR036691">
    <property type="entry name" value="Endo/exonu/phosph_ase_sf"/>
</dbReference>
<accession>A0A9P0GKE0</accession>
<evidence type="ECO:0000256" key="2">
    <source>
        <dbReference type="ARBA" id="ARBA00013044"/>
    </source>
</evidence>
<name>A0A9P0GKE0_9CUCU</name>
<dbReference type="EC" id="3.1.3.36" evidence="2"/>
<evidence type="ECO:0000256" key="6">
    <source>
        <dbReference type="ARBA" id="ARBA00075837"/>
    </source>
</evidence>